<dbReference type="eggNOG" id="COG0456">
    <property type="taxonomic scope" value="Bacteria"/>
</dbReference>
<dbReference type="PROSITE" id="PS51186">
    <property type="entry name" value="GNAT"/>
    <property type="match status" value="1"/>
</dbReference>
<dbReference type="Pfam" id="PF13508">
    <property type="entry name" value="Acetyltransf_7"/>
    <property type="match status" value="1"/>
</dbReference>
<dbReference type="PANTHER" id="PTHR43617:SF20">
    <property type="entry name" value="N-ALPHA-ACETYLTRANSFERASE RIMI"/>
    <property type="match status" value="1"/>
</dbReference>
<dbReference type="InterPro" id="IPR050276">
    <property type="entry name" value="MshD_Acetyltransferase"/>
</dbReference>
<dbReference type="SUPFAM" id="SSF55729">
    <property type="entry name" value="Acyl-CoA N-acyltransferases (Nat)"/>
    <property type="match status" value="1"/>
</dbReference>
<evidence type="ECO:0000313" key="3">
    <source>
        <dbReference type="Proteomes" id="UP000009236"/>
    </source>
</evidence>
<evidence type="ECO:0000259" key="1">
    <source>
        <dbReference type="PROSITE" id="PS51186"/>
    </source>
</evidence>
<protein>
    <submittedName>
        <fullName evidence="2">GCN5-related N-acetyltransferase</fullName>
    </submittedName>
</protein>
<reference evidence="2 3" key="1">
    <citation type="submission" date="2011-05" db="EMBL/GenBank/DDBJ databases">
        <title>Complete sequence of Isoptericola variabilis 225.</title>
        <authorList>
            <consortium name="US DOE Joint Genome Institute"/>
            <person name="Lucas S."/>
            <person name="Han J."/>
            <person name="Lapidus A."/>
            <person name="Cheng J.-F."/>
            <person name="Goodwin L."/>
            <person name="Pitluck S."/>
            <person name="Peters L."/>
            <person name="Mikhailova N."/>
            <person name="Zeytun A."/>
            <person name="Han C."/>
            <person name="Tapia R."/>
            <person name="Land M."/>
            <person name="Hauser L."/>
            <person name="Kyrpides N."/>
            <person name="Ivanova N."/>
            <person name="Pagani I."/>
            <person name="Siebers A."/>
            <person name="Allgaier M."/>
            <person name="Thelen M."/>
            <person name="Hugenholtz P."/>
            <person name="Gladden J."/>
            <person name="Woyke T."/>
        </authorList>
    </citation>
    <scope>NUCLEOTIDE SEQUENCE [LARGE SCALE GENOMIC DNA]</scope>
    <source>
        <strain evidence="3">225</strain>
    </source>
</reference>
<dbReference type="STRING" id="743718.Isova_2193"/>
<dbReference type="KEGG" id="iva:Isova_2193"/>
<dbReference type="HOGENOM" id="CLU_013985_18_0_11"/>
<proteinExistence type="predicted"/>
<accession>F6FQL7</accession>
<dbReference type="InterPro" id="IPR016181">
    <property type="entry name" value="Acyl_CoA_acyltransferase"/>
</dbReference>
<organism evidence="3">
    <name type="scientific">Isoptericola variabilis (strain 225)</name>
    <dbReference type="NCBI Taxonomy" id="743718"/>
    <lineage>
        <taxon>Bacteria</taxon>
        <taxon>Bacillati</taxon>
        <taxon>Actinomycetota</taxon>
        <taxon>Actinomycetes</taxon>
        <taxon>Micrococcales</taxon>
        <taxon>Promicromonosporaceae</taxon>
        <taxon>Isoptericola</taxon>
    </lineage>
</organism>
<feature type="domain" description="N-acetyltransferase" evidence="1">
    <location>
        <begin position="53"/>
        <end position="212"/>
    </location>
</feature>
<gene>
    <name evidence="2" type="ordered locus">Isova_2193</name>
</gene>
<keyword evidence="2" id="KW-0808">Transferase</keyword>
<sequence length="213" mass="21922">MLGRAGPAASPPARFGAVTARTDVVVRPARPEEAAEIAWLAALTFPLACPPGTPVATMAAHVADKLTPARFEAWARSDAHALVVATDEASSPAVLGYALVVLGMPDGEAEAAVLRDVVGSGPYAELSKIYVHPRAQGTGVAGALMEGAVAAAGGLAARAGHPTPRPLWLGTNGQNARAQAFYRRHGFTVVGRRTYVVGGVEHDDVVMLHAATH</sequence>
<dbReference type="PANTHER" id="PTHR43617">
    <property type="entry name" value="L-AMINO ACID N-ACETYLTRANSFERASE"/>
    <property type="match status" value="1"/>
</dbReference>
<keyword evidence="3" id="KW-1185">Reference proteome</keyword>
<dbReference type="GO" id="GO:0008999">
    <property type="term" value="F:protein-N-terminal-alanine acetyltransferase activity"/>
    <property type="evidence" value="ECO:0007669"/>
    <property type="project" value="TreeGrafter"/>
</dbReference>
<dbReference type="Gene3D" id="3.40.630.30">
    <property type="match status" value="1"/>
</dbReference>
<dbReference type="EMBL" id="CP002810">
    <property type="protein sequence ID" value="AEG44913.1"/>
    <property type="molecule type" value="Genomic_DNA"/>
</dbReference>
<dbReference type="Proteomes" id="UP000009236">
    <property type="component" value="Chromosome"/>
</dbReference>
<dbReference type="AlphaFoldDB" id="F6FQL7"/>
<dbReference type="CDD" id="cd04301">
    <property type="entry name" value="NAT_SF"/>
    <property type="match status" value="1"/>
</dbReference>
<evidence type="ECO:0000313" key="2">
    <source>
        <dbReference type="EMBL" id="AEG44913.1"/>
    </source>
</evidence>
<name>F6FQL7_ISOV2</name>
<dbReference type="InterPro" id="IPR000182">
    <property type="entry name" value="GNAT_dom"/>
</dbReference>